<organism evidence="19 20">
    <name type="scientific">Rotaria magnacalcarata</name>
    <dbReference type="NCBI Taxonomy" id="392030"/>
    <lineage>
        <taxon>Eukaryota</taxon>
        <taxon>Metazoa</taxon>
        <taxon>Spiralia</taxon>
        <taxon>Gnathifera</taxon>
        <taxon>Rotifera</taxon>
        <taxon>Eurotatoria</taxon>
        <taxon>Bdelloidea</taxon>
        <taxon>Philodinida</taxon>
        <taxon>Philodinidae</taxon>
        <taxon>Rotaria</taxon>
    </lineage>
</organism>
<dbReference type="InterPro" id="IPR013783">
    <property type="entry name" value="Ig-like_fold"/>
</dbReference>
<dbReference type="GO" id="GO:0046872">
    <property type="term" value="F:metal ion binding"/>
    <property type="evidence" value="ECO:0007669"/>
    <property type="project" value="UniProtKB-KW"/>
</dbReference>
<dbReference type="PIRSF" id="PIRSF000615">
    <property type="entry name" value="TyrPK_CSF1-R"/>
    <property type="match status" value="1"/>
</dbReference>
<feature type="binding site" evidence="12">
    <location>
        <position position="1159"/>
    </location>
    <ligand>
        <name>Mg(2+)</name>
        <dbReference type="ChEBI" id="CHEBI:18420"/>
    </ligand>
</feature>
<comment type="catalytic activity">
    <reaction evidence="9">
        <text>L-tyrosyl-[protein] + ATP = O-phospho-L-tyrosyl-[protein] + ADP + H(+)</text>
        <dbReference type="Rhea" id="RHEA:10596"/>
        <dbReference type="Rhea" id="RHEA-COMP:10136"/>
        <dbReference type="Rhea" id="RHEA-COMP:20101"/>
        <dbReference type="ChEBI" id="CHEBI:15378"/>
        <dbReference type="ChEBI" id="CHEBI:30616"/>
        <dbReference type="ChEBI" id="CHEBI:46858"/>
        <dbReference type="ChEBI" id="CHEBI:61978"/>
        <dbReference type="ChEBI" id="CHEBI:456216"/>
        <dbReference type="EC" id="2.7.10.1"/>
    </reaction>
</comment>
<dbReference type="GO" id="GO:0043235">
    <property type="term" value="C:receptor complex"/>
    <property type="evidence" value="ECO:0007669"/>
    <property type="project" value="TreeGrafter"/>
</dbReference>
<keyword evidence="6" id="KW-0675">Receptor</keyword>
<evidence type="ECO:0000259" key="17">
    <source>
        <dbReference type="PROSITE" id="PS50011"/>
    </source>
</evidence>
<dbReference type="PROSITE" id="PS00109">
    <property type="entry name" value="PROTEIN_KINASE_TYR"/>
    <property type="match status" value="1"/>
</dbReference>
<protein>
    <recommendedName>
        <fullName evidence="21">Receptor protein-tyrosine kinase</fullName>
    </recommendedName>
</protein>
<feature type="region of interest" description="Disordered" evidence="14">
    <location>
        <begin position="1347"/>
        <end position="1386"/>
    </location>
</feature>
<dbReference type="GO" id="GO:0005524">
    <property type="term" value="F:ATP binding"/>
    <property type="evidence" value="ECO:0007669"/>
    <property type="project" value="UniProtKB-UniRule"/>
</dbReference>
<dbReference type="InterPro" id="IPR017441">
    <property type="entry name" value="Protein_kinase_ATP_BS"/>
</dbReference>
<feature type="region of interest" description="Disordered" evidence="14">
    <location>
        <begin position="1405"/>
        <end position="1438"/>
    </location>
</feature>
<reference evidence="19" key="1">
    <citation type="submission" date="2021-02" db="EMBL/GenBank/DDBJ databases">
        <authorList>
            <person name="Nowell W R."/>
        </authorList>
    </citation>
    <scope>NUCLEOTIDE SEQUENCE</scope>
</reference>
<keyword evidence="20" id="KW-1185">Reference proteome</keyword>
<feature type="transmembrane region" description="Helical" evidence="15">
    <location>
        <begin position="858"/>
        <end position="882"/>
    </location>
</feature>
<dbReference type="InterPro" id="IPR013098">
    <property type="entry name" value="Ig_I-set"/>
</dbReference>
<dbReference type="SMART" id="SM00408">
    <property type="entry name" value="IGc2"/>
    <property type="match status" value="1"/>
</dbReference>
<dbReference type="EMBL" id="CAJOBG010000894">
    <property type="protein sequence ID" value="CAF3870732.1"/>
    <property type="molecule type" value="Genomic_DNA"/>
</dbReference>
<evidence type="ECO:0000256" key="1">
    <source>
        <dbReference type="ARBA" id="ARBA00004167"/>
    </source>
</evidence>
<dbReference type="Gene3D" id="1.10.510.10">
    <property type="entry name" value="Transferase(Phosphotransferase) domain 1"/>
    <property type="match status" value="1"/>
</dbReference>
<keyword evidence="11 13" id="KW-0067">ATP-binding</keyword>
<dbReference type="GO" id="GO:0005886">
    <property type="term" value="C:plasma membrane"/>
    <property type="evidence" value="ECO:0007669"/>
    <property type="project" value="TreeGrafter"/>
</dbReference>
<dbReference type="Pfam" id="PF07714">
    <property type="entry name" value="PK_Tyr_Ser-Thr"/>
    <property type="match status" value="1"/>
</dbReference>
<evidence type="ECO:0000256" key="7">
    <source>
        <dbReference type="ARBA" id="ARBA00023180"/>
    </source>
</evidence>
<keyword evidence="3 15" id="KW-1133">Transmembrane helix</keyword>
<evidence type="ECO:0000256" key="2">
    <source>
        <dbReference type="ARBA" id="ARBA00022692"/>
    </source>
</evidence>
<feature type="chain" id="PRO_5032898119" description="Receptor protein-tyrosine kinase" evidence="16">
    <location>
        <begin position="20"/>
        <end position="1438"/>
    </location>
</feature>
<keyword evidence="11 13" id="KW-0547">Nucleotide-binding</keyword>
<keyword evidence="7" id="KW-0325">Glycoprotein</keyword>
<dbReference type="PROSITE" id="PS50011">
    <property type="entry name" value="PROTEIN_KINASE_DOM"/>
    <property type="match status" value="1"/>
</dbReference>
<dbReference type="InterPro" id="IPR036179">
    <property type="entry name" value="Ig-like_dom_sf"/>
</dbReference>
<keyword evidence="8" id="KW-0393">Immunoglobulin domain</keyword>
<feature type="signal peptide" evidence="16">
    <location>
        <begin position="1"/>
        <end position="19"/>
    </location>
</feature>
<feature type="compositionally biased region" description="Polar residues" evidence="14">
    <location>
        <begin position="1405"/>
        <end position="1417"/>
    </location>
</feature>
<proteinExistence type="predicted"/>
<comment type="caution">
    <text evidence="19">The sequence shown here is derived from an EMBL/GenBank/DDBJ whole genome shotgun (WGS) entry which is preliminary data.</text>
</comment>
<dbReference type="InterPro" id="IPR001245">
    <property type="entry name" value="Ser-Thr/Tyr_kinase_cat_dom"/>
</dbReference>
<evidence type="ECO:0000256" key="4">
    <source>
        <dbReference type="ARBA" id="ARBA00023136"/>
    </source>
</evidence>
<dbReference type="Gene3D" id="2.60.40.10">
    <property type="entry name" value="Immunoglobulins"/>
    <property type="match status" value="1"/>
</dbReference>
<keyword evidence="16" id="KW-0732">Signal</keyword>
<dbReference type="InterPro" id="IPR003598">
    <property type="entry name" value="Ig_sub2"/>
</dbReference>
<evidence type="ECO:0000256" key="3">
    <source>
        <dbReference type="ARBA" id="ARBA00022989"/>
    </source>
</evidence>
<dbReference type="GO" id="GO:0007169">
    <property type="term" value="P:cell surface receptor protein tyrosine kinase signaling pathway"/>
    <property type="evidence" value="ECO:0007669"/>
    <property type="project" value="TreeGrafter"/>
</dbReference>
<dbReference type="Pfam" id="PF07679">
    <property type="entry name" value="I-set"/>
    <property type="match status" value="1"/>
</dbReference>
<dbReference type="InterPro" id="IPR000719">
    <property type="entry name" value="Prot_kinase_dom"/>
</dbReference>
<name>A0A819FX10_9BILA</name>
<comment type="subcellular location">
    <subcellularLocation>
        <location evidence="1">Membrane</location>
        <topology evidence="1">Single-pass membrane protein</topology>
    </subcellularLocation>
</comment>
<gene>
    <name evidence="19" type="ORF">OVN521_LOCUS7908</name>
</gene>
<evidence type="ECO:0000259" key="18">
    <source>
        <dbReference type="PROSITE" id="PS50835"/>
    </source>
</evidence>
<evidence type="ECO:0000256" key="14">
    <source>
        <dbReference type="SAM" id="MobiDB-lite"/>
    </source>
</evidence>
<evidence type="ECO:0000256" key="15">
    <source>
        <dbReference type="SAM" id="Phobius"/>
    </source>
</evidence>
<feature type="domain" description="Ig-like" evidence="18">
    <location>
        <begin position="735"/>
        <end position="836"/>
    </location>
</feature>
<evidence type="ECO:0000256" key="8">
    <source>
        <dbReference type="ARBA" id="ARBA00023319"/>
    </source>
</evidence>
<feature type="domain" description="Ig-like" evidence="18">
    <location>
        <begin position="270"/>
        <end position="375"/>
    </location>
</feature>
<dbReference type="InterPro" id="IPR003599">
    <property type="entry name" value="Ig_sub"/>
</dbReference>
<evidence type="ECO:0000256" key="5">
    <source>
        <dbReference type="ARBA" id="ARBA00023157"/>
    </source>
</evidence>
<dbReference type="InterPro" id="IPR008266">
    <property type="entry name" value="Tyr_kinase_AS"/>
</dbReference>
<evidence type="ECO:0000256" key="13">
    <source>
        <dbReference type="PROSITE-ProRule" id="PRU10141"/>
    </source>
</evidence>
<evidence type="ECO:0000256" key="12">
    <source>
        <dbReference type="PIRSR" id="PIRSR000615-3"/>
    </source>
</evidence>
<dbReference type="InterPro" id="IPR011009">
    <property type="entry name" value="Kinase-like_dom_sf"/>
</dbReference>
<feature type="binding site" evidence="12">
    <location>
        <position position="1146"/>
    </location>
    <ligand>
        <name>Mg(2+)</name>
        <dbReference type="ChEBI" id="CHEBI:18420"/>
    </ligand>
</feature>
<dbReference type="Proteomes" id="UP000663866">
    <property type="component" value="Unassembled WGS sequence"/>
</dbReference>
<dbReference type="CDD" id="cd00096">
    <property type="entry name" value="Ig"/>
    <property type="match status" value="1"/>
</dbReference>
<evidence type="ECO:0008006" key="21">
    <source>
        <dbReference type="Google" id="ProtNLM"/>
    </source>
</evidence>
<dbReference type="PANTHER" id="PTHR24416">
    <property type="entry name" value="TYROSINE-PROTEIN KINASE RECEPTOR"/>
    <property type="match status" value="1"/>
</dbReference>
<evidence type="ECO:0000256" key="11">
    <source>
        <dbReference type="PIRSR" id="PIRSR000615-2"/>
    </source>
</evidence>
<dbReference type="InterPro" id="IPR050122">
    <property type="entry name" value="RTK"/>
</dbReference>
<evidence type="ECO:0000313" key="20">
    <source>
        <dbReference type="Proteomes" id="UP000663866"/>
    </source>
</evidence>
<keyword evidence="5" id="KW-1015">Disulfide bond</keyword>
<dbReference type="SUPFAM" id="SSF56112">
    <property type="entry name" value="Protein kinase-like (PK-like)"/>
    <property type="match status" value="1"/>
</dbReference>
<dbReference type="FunFam" id="2.60.40.10:FF:000032">
    <property type="entry name" value="palladin isoform X1"/>
    <property type="match status" value="1"/>
</dbReference>
<dbReference type="PROSITE" id="PS50835">
    <property type="entry name" value="IG_LIKE"/>
    <property type="match status" value="2"/>
</dbReference>
<feature type="binding site" evidence="13">
    <location>
        <position position="971"/>
    </location>
    <ligand>
        <name>ATP</name>
        <dbReference type="ChEBI" id="CHEBI:30616"/>
    </ligand>
</feature>
<feature type="active site" description="Proton acceptor" evidence="10">
    <location>
        <position position="1141"/>
    </location>
</feature>
<dbReference type="SMART" id="SM00409">
    <property type="entry name" value="IG"/>
    <property type="match status" value="2"/>
</dbReference>
<evidence type="ECO:0000256" key="6">
    <source>
        <dbReference type="ARBA" id="ARBA00023170"/>
    </source>
</evidence>
<evidence type="ECO:0000313" key="19">
    <source>
        <dbReference type="EMBL" id="CAF3870732.1"/>
    </source>
</evidence>
<evidence type="ECO:0000256" key="10">
    <source>
        <dbReference type="PIRSR" id="PIRSR000615-1"/>
    </source>
</evidence>
<evidence type="ECO:0000256" key="9">
    <source>
        <dbReference type="ARBA" id="ARBA00051243"/>
    </source>
</evidence>
<dbReference type="PROSITE" id="PS00107">
    <property type="entry name" value="PROTEIN_KINASE_ATP"/>
    <property type="match status" value="1"/>
</dbReference>
<keyword evidence="12" id="KW-0479">Metal-binding</keyword>
<feature type="binding site" evidence="11">
    <location>
        <position position="1145"/>
    </location>
    <ligand>
        <name>ATP</name>
        <dbReference type="ChEBI" id="CHEBI:30616"/>
    </ligand>
</feature>
<evidence type="ECO:0000256" key="16">
    <source>
        <dbReference type="SAM" id="SignalP"/>
    </source>
</evidence>
<feature type="domain" description="Protein kinase" evidence="17">
    <location>
        <begin position="943"/>
        <end position="1315"/>
    </location>
</feature>
<dbReference type="SUPFAM" id="SSF48726">
    <property type="entry name" value="Immunoglobulin"/>
    <property type="match status" value="2"/>
</dbReference>
<keyword evidence="12" id="KW-0460">Magnesium</keyword>
<keyword evidence="4 15" id="KW-0472">Membrane</keyword>
<dbReference type="GO" id="GO:0004714">
    <property type="term" value="F:transmembrane receptor protein tyrosine kinase activity"/>
    <property type="evidence" value="ECO:0007669"/>
    <property type="project" value="UniProtKB-EC"/>
</dbReference>
<accession>A0A819FX10</accession>
<sequence>MFRIVFICIAFVIHYLVESVVIEYPHNKQIEERIRKDIDSIDSIFRYYIVPREIQFHASAITNGLPYFLLCKGSQKSINLTVPISAVKDLYLTTDDKTHTITAKLYKNQSNINLVGRYTCSEIIKDKNYETTVHVFIRDKNSLFTKSLHSKIFKQTGIHFFNLPCQTTNWYPKMSCPMPINQEKCKIRKCNLRERQAKERKCDLPLCDKKDRCIPVYYTPSDLKPEKMFFDPQIGFALENPTIPNDLTDFTCMSNSTLSKKVKIPFDSSPRITDYVRIHQSSLSVMSDETLRLSCEIQYGTKINRKMPTLFWFEDIYNLSLILNHTEKPVFNLKTQVYNRNSSITLHGFKPKHVYRFYCVRVSDHGLYSHSIDITCVDTPLLDVEIDLNESNVDKKISYGSISVHDISIYTIPRSSVIIELSRDGISLANDKRFEILSTNNQENQYLEYVLKIHNVTFEDEKDLKITVKSSLLEKTEIIKLAIIGDPVGQFSFTTEQEFSVIPWRDENNLNIYSYGVSEYDSYRIVCTIRHRSNIQQPLNVYIQYSTCSIDDCLSNLIDKTCQISSGTTLMNTISNPINNYQTQFVSNDSHKLTASSIGHQYLCCYQENGLINIAKGITILSRNHNMFYVNRPEFSLVKGDILTYSCEGHQLIYNNLQIIYNDGYSTYERTYFDKEWHLKGTNQVKHVDISWNSTIKYQYIRIMKIEVKTSPLGMIDNNKYFQCIGLSKQPNIIPNVNDTYFINIDDPLPLQFKNYLQTVSHLNRKTGDNVEFDCKFDGRPKPKLSWFKGKVPLNNQDSTLKFADNNESITINRLQASDTGYYTCELNNGHDITLRRSFDLRVQGTNTYSKFGRLTGIFVLISSVIVLLMLILLITVGTKYFQMKRIVKKSIFSEHQSTGPVDKSQSAMSQLTRIPLPDNFASTHQIRTLLGYLNGDDLPETSDDFKELGRGQFGVVYQVRLPEVGLVAAKTLPDTIRQTKHGRNKGKKNHDLEENEGMISNHEIRKKKAAEMLIDEIKVMNKAGKHVNIVALKKVAYPETRFKLLFHGGPIRDEDSFYLMELCGRGSLENLLKNFPKSSSNSSQEKLSLYETLSKQPQLLTTVHEAYERCILTVDDLKLAAYQVARGVDYLNRRQIVHCDIAARNVLVDARYIMKICDFGLATWTTYKNYREQFIQNHSVQLEKKNSEIATHNLTPELANAFLCASTPDERLLLNRASIKADVWSFGIFLWTLFLKCRIRPFNKLLEEIKRNSKGEDFFHQLASVINEGHVLQYIDYQPEIPRNIYAIIRECLVEENHRPEMTRIRAFLCHSKMLSKQPFEYYRAEYNRYQEENATDENVEYFGEDQGVSNLPSFEDDNGTHDNDDSFSPTSKDDGYLSPIDNSQKQSDSYLLSINDNLRITTNTNNSKEITTKPNIPQVDIQPMRPTRPAPPPPIL</sequence>
<keyword evidence="2 15" id="KW-0812">Transmembrane</keyword>
<dbReference type="PANTHER" id="PTHR24416:SF600">
    <property type="entry name" value="PDGF- AND VEGF-RECEPTOR RELATED, ISOFORM J"/>
    <property type="match status" value="1"/>
</dbReference>
<dbReference type="InterPro" id="IPR007110">
    <property type="entry name" value="Ig-like_dom"/>
</dbReference>
<feature type="compositionally biased region" description="Pro residues" evidence="14">
    <location>
        <begin position="1428"/>
        <end position="1438"/>
    </location>
</feature>